<name>A0A6G8I2K7_9STRE</name>
<organism evidence="1 2">
    <name type="scientific">Streptococcus ruminicola</name>
    <dbReference type="NCBI Taxonomy" id="2686210"/>
    <lineage>
        <taxon>Bacteria</taxon>
        <taxon>Bacillati</taxon>
        <taxon>Bacillota</taxon>
        <taxon>Bacilli</taxon>
        <taxon>Lactobacillales</taxon>
        <taxon>Streptococcaceae</taxon>
        <taxon>Streptococcus</taxon>
    </lineage>
</organism>
<dbReference type="RefSeq" id="WP_157328606.1">
    <property type="nucleotide sequence ID" value="NZ_CP046920.1"/>
</dbReference>
<dbReference type="EMBL" id="CP046920">
    <property type="protein sequence ID" value="QIM47404.1"/>
    <property type="molecule type" value="Genomic_DNA"/>
</dbReference>
<keyword evidence="1" id="KW-0614">Plasmid</keyword>
<accession>A0A6G8I2K7</accession>
<gene>
    <name evidence="1" type="ORF">GPZ88_10020</name>
</gene>
<proteinExistence type="predicted"/>
<dbReference type="KEGG" id="srum:GPZ88_10020"/>
<dbReference type="AlphaFoldDB" id="A0A6G8I2K7"/>
<evidence type="ECO:0008006" key="3">
    <source>
        <dbReference type="Google" id="ProtNLM"/>
    </source>
</evidence>
<protein>
    <recommendedName>
        <fullName evidence="3">CopG family transcriptional regulator</fullName>
    </recommendedName>
</protein>
<evidence type="ECO:0000313" key="2">
    <source>
        <dbReference type="Proteomes" id="UP000503166"/>
    </source>
</evidence>
<reference evidence="1 2" key="1">
    <citation type="submission" date="2019-12" db="EMBL/GenBank/DDBJ databases">
        <title>Complete genome sequence of Streptococcus sp. CNU G2 isolated frome Bos taurus coreanae.</title>
        <authorList>
            <person name="Park S.Y."/>
            <person name="Kim J.H."/>
            <person name="Seo S.W."/>
        </authorList>
    </citation>
    <scope>NUCLEOTIDE SEQUENCE [LARGE SCALE GENOMIC DNA]</scope>
    <source>
        <strain evidence="1 2">CNU G2</strain>
        <plasmid evidence="2">p_cnu_g2</plasmid>
    </source>
</reference>
<evidence type="ECO:0000313" key="1">
    <source>
        <dbReference type="EMBL" id="QIM47404.1"/>
    </source>
</evidence>
<dbReference type="Proteomes" id="UP000503166">
    <property type="component" value="Plasmid p_CNU_G2"/>
</dbReference>
<sequence length="73" mass="8472">MAKPKRNDTDFVKVLAELNKDVVERLDQQATSLGLARKQLIALIINDFVHHPRNIQICFTPQNKEEQDKEDDK</sequence>
<geneLocation type="plasmid" evidence="2">
    <name>p_cnu_g2</name>
</geneLocation>